<dbReference type="RefSeq" id="WP_111456543.1">
    <property type="nucleotide sequence ID" value="NZ_QFYP01000001.1"/>
</dbReference>
<evidence type="ECO:0000256" key="1">
    <source>
        <dbReference type="ARBA" id="ARBA00007162"/>
    </source>
</evidence>
<evidence type="ECO:0000313" key="4">
    <source>
        <dbReference type="EMBL" id="RAK59250.1"/>
    </source>
</evidence>
<sequence length="339" mass="36257">MIRRRMLAGLGLAAALSVAGLALSGCGEKPAQKAAPKELTFSILSAENQASMGPLWQPLLDDMSAQIGVKVKPYFATNYTSLVEAMRFNQVQVGWFSAAPALEAVNRADAEVLGRVIDAGGDATYKSVLIVRKGSGITLDDVLKCGKRYSFGLGDTQSTSGTLAPMAYLFTPKNIEPAKCFKAVRSASHQANFFSVANGVLDVATNNTVGLLFARRENPELAGKIEVIWTSPPLPESSILTRKDLDPAVKEKIRQFFLTYGTGTGPQADKQRQVLKGLAYGGFRPADDTYLDPIREMEAAEALADARRGGDKAKIAAAEAAFEKIRASAAQKRAVDPDV</sequence>
<dbReference type="AlphaFoldDB" id="A0A328AVY8"/>
<dbReference type="SUPFAM" id="SSF53850">
    <property type="entry name" value="Periplasmic binding protein-like II"/>
    <property type="match status" value="1"/>
</dbReference>
<evidence type="ECO:0000313" key="5">
    <source>
        <dbReference type="Proteomes" id="UP000249842"/>
    </source>
</evidence>
<dbReference type="PANTHER" id="PTHR35841:SF1">
    <property type="entry name" value="PHOSPHONATES-BINDING PERIPLASMIC PROTEIN"/>
    <property type="match status" value="1"/>
</dbReference>
<protein>
    <submittedName>
        <fullName evidence="4">Phosphate/phosphite/phosphonate ABC transporter substrate-binding protein</fullName>
    </submittedName>
</protein>
<dbReference type="PROSITE" id="PS51257">
    <property type="entry name" value="PROKAR_LIPOPROTEIN"/>
    <property type="match status" value="1"/>
</dbReference>
<gene>
    <name evidence="4" type="ORF">DJ021_05255</name>
</gene>
<dbReference type="Gene3D" id="3.40.190.10">
    <property type="entry name" value="Periplasmic binding protein-like II"/>
    <property type="match status" value="2"/>
</dbReference>
<comment type="caution">
    <text evidence="4">The sequence shown here is derived from an EMBL/GenBank/DDBJ whole genome shotgun (WGS) entry which is preliminary data.</text>
</comment>
<dbReference type="GO" id="GO:0055085">
    <property type="term" value="P:transmembrane transport"/>
    <property type="evidence" value="ECO:0007669"/>
    <property type="project" value="InterPro"/>
</dbReference>
<name>A0A328AVY8_9CAUL</name>
<organism evidence="4 5">
    <name type="scientific">Phenylobacterium hankyongense</name>
    <dbReference type="NCBI Taxonomy" id="1813876"/>
    <lineage>
        <taxon>Bacteria</taxon>
        <taxon>Pseudomonadati</taxon>
        <taxon>Pseudomonadota</taxon>
        <taxon>Alphaproteobacteria</taxon>
        <taxon>Caulobacterales</taxon>
        <taxon>Caulobacteraceae</taxon>
        <taxon>Phenylobacterium</taxon>
    </lineage>
</organism>
<evidence type="ECO:0000256" key="3">
    <source>
        <dbReference type="SAM" id="SignalP"/>
    </source>
</evidence>
<feature type="signal peptide" evidence="3">
    <location>
        <begin position="1"/>
        <end position="24"/>
    </location>
</feature>
<keyword evidence="5" id="KW-1185">Reference proteome</keyword>
<dbReference type="Pfam" id="PF12974">
    <property type="entry name" value="Phosphonate-bd"/>
    <property type="match status" value="1"/>
</dbReference>
<feature type="chain" id="PRO_5016254089" evidence="3">
    <location>
        <begin position="25"/>
        <end position="339"/>
    </location>
</feature>
<dbReference type="InterPro" id="IPR005770">
    <property type="entry name" value="PhnD"/>
</dbReference>
<dbReference type="EMBL" id="QFYP01000001">
    <property type="protein sequence ID" value="RAK59250.1"/>
    <property type="molecule type" value="Genomic_DNA"/>
</dbReference>
<dbReference type="Proteomes" id="UP000249842">
    <property type="component" value="Unassembled WGS sequence"/>
</dbReference>
<comment type="similarity">
    <text evidence="1">Belongs to the phosphate/phosphite/phosphonate binding protein family.</text>
</comment>
<dbReference type="NCBIfam" id="TIGR01098">
    <property type="entry name" value="3A0109s03R"/>
    <property type="match status" value="1"/>
</dbReference>
<dbReference type="OrthoDB" id="9802896at2"/>
<evidence type="ECO:0000256" key="2">
    <source>
        <dbReference type="ARBA" id="ARBA00022729"/>
    </source>
</evidence>
<dbReference type="PANTHER" id="PTHR35841">
    <property type="entry name" value="PHOSPHONATES-BINDING PERIPLASMIC PROTEIN"/>
    <property type="match status" value="1"/>
</dbReference>
<keyword evidence="2 3" id="KW-0732">Signal</keyword>
<proteinExistence type="inferred from homology"/>
<reference evidence="5" key="1">
    <citation type="submission" date="2018-05" db="EMBL/GenBank/DDBJ databases">
        <authorList>
            <person name="Li X."/>
        </authorList>
    </citation>
    <scope>NUCLEOTIDE SEQUENCE [LARGE SCALE GENOMIC DNA]</scope>
    <source>
        <strain evidence="5">HKS-05</strain>
    </source>
</reference>
<accession>A0A328AVY8</accession>
<dbReference type="GO" id="GO:0043190">
    <property type="term" value="C:ATP-binding cassette (ABC) transporter complex"/>
    <property type="evidence" value="ECO:0007669"/>
    <property type="project" value="InterPro"/>
</dbReference>